<keyword evidence="3" id="KW-0732">Signal</keyword>
<name>A0A937JXG3_9BACT</name>
<dbReference type="RefSeq" id="WP_202243118.1">
    <property type="nucleotide sequence ID" value="NZ_JAESIY010000002.1"/>
</dbReference>
<evidence type="ECO:0000256" key="5">
    <source>
        <dbReference type="ARBA" id="ARBA00023237"/>
    </source>
</evidence>
<dbReference type="EMBL" id="JAESIY010000002">
    <property type="protein sequence ID" value="MBL3655448.1"/>
    <property type="molecule type" value="Genomic_DNA"/>
</dbReference>
<keyword evidence="8" id="KW-1185">Reference proteome</keyword>
<dbReference type="Gene3D" id="2.40.160.50">
    <property type="entry name" value="membrane protein fhac: a member of the omp85/tpsb transporter family"/>
    <property type="match status" value="1"/>
</dbReference>
<evidence type="ECO:0000313" key="7">
    <source>
        <dbReference type="EMBL" id="MBL3655448.1"/>
    </source>
</evidence>
<comment type="caution">
    <text evidence="7">The sequence shown here is derived from an EMBL/GenBank/DDBJ whole genome shotgun (WGS) entry which is preliminary data.</text>
</comment>
<evidence type="ECO:0000256" key="2">
    <source>
        <dbReference type="ARBA" id="ARBA00022692"/>
    </source>
</evidence>
<evidence type="ECO:0000256" key="1">
    <source>
        <dbReference type="ARBA" id="ARBA00004370"/>
    </source>
</evidence>
<organism evidence="7 8">
    <name type="scientific">Fulvivirga sediminis</name>
    <dbReference type="NCBI Taxonomy" id="2803949"/>
    <lineage>
        <taxon>Bacteria</taxon>
        <taxon>Pseudomonadati</taxon>
        <taxon>Bacteroidota</taxon>
        <taxon>Cytophagia</taxon>
        <taxon>Cytophagales</taxon>
        <taxon>Fulvivirgaceae</taxon>
        <taxon>Fulvivirga</taxon>
    </lineage>
</organism>
<dbReference type="Pfam" id="PF01103">
    <property type="entry name" value="Omp85"/>
    <property type="match status" value="1"/>
</dbReference>
<evidence type="ECO:0000259" key="6">
    <source>
        <dbReference type="Pfam" id="PF01103"/>
    </source>
</evidence>
<accession>A0A937JXG3</accession>
<dbReference type="InterPro" id="IPR039910">
    <property type="entry name" value="D15-like"/>
</dbReference>
<proteinExistence type="predicted"/>
<dbReference type="PANTHER" id="PTHR12815">
    <property type="entry name" value="SORTING AND ASSEMBLY MACHINERY SAMM50 PROTEIN FAMILY MEMBER"/>
    <property type="match status" value="1"/>
</dbReference>
<keyword evidence="5" id="KW-0998">Cell outer membrane</keyword>
<evidence type="ECO:0000256" key="4">
    <source>
        <dbReference type="ARBA" id="ARBA00023136"/>
    </source>
</evidence>
<dbReference type="PANTHER" id="PTHR12815:SF47">
    <property type="entry name" value="TRANSLOCATION AND ASSEMBLY MODULE SUBUNIT TAMA"/>
    <property type="match status" value="1"/>
</dbReference>
<keyword evidence="2" id="KW-0812">Transmembrane</keyword>
<comment type="subcellular location">
    <subcellularLocation>
        <location evidence="1">Membrane</location>
    </subcellularLocation>
</comment>
<dbReference type="InterPro" id="IPR000184">
    <property type="entry name" value="Bac_surfAg_D15"/>
</dbReference>
<dbReference type="Proteomes" id="UP000659388">
    <property type="component" value="Unassembled WGS sequence"/>
</dbReference>
<dbReference type="GO" id="GO:0019867">
    <property type="term" value="C:outer membrane"/>
    <property type="evidence" value="ECO:0007669"/>
    <property type="project" value="InterPro"/>
</dbReference>
<sequence>MLLIASCTGVKHLEEGQTFYGGGEVVFSTKRDFKKKKEVKRELETLITPTPNTKVLGCRPKVWFYHLAGEPKKEKGFKYWMRTKLGAPPVLMEDVDVYRTQSLIESRIKNEGVFHGRVEVKTKTKGHETTVDYITYLSRPYRYDSIYLPEGDGKLEKAIRGLKQGMVFKKGDRYDLNDLEDERLRLQRELKNSGFYFFQDNYILFEADSTVGNRQVDIYMTIKKDTPENAKRTYTLGEINVFANYNFAGASQTSVSDTIKVDSLNYYSDNDEFRPKAITDHIKLRKGNIYTNEDEEVTIDRLLQLDVFKFVNVDIEEMPGDQLKTNIYLTPFKKKSIRFELQGVSKSNAFIGPNFNAAFRNRNAFGGAELYELSLNTGYEIQVGGQQSQGSGGALNSYSVGIQNTLTIPRFISPLNIDFHSFKYVPQTLIKAGFTVQKRSNFFTSYNANLGYGFRWNETPTRRHELFPIDIDFIQLSSTSTEFDRLLDNNPFLARSYAEQYILGTTYSFFYNSQGKTGRDRRTSNYYFNGNVDISGNLMQVAQSLLKSSSEEPYEVLGYPYSQFARADVDFRYYLRLDEQNKIATRVIAGVGYAFGNSISLPYSKSFASGGSSSLRAFRARSVGPGTFEPDTSQVFIDQIGDIKLEGNIEYRFEIVGAFKGAVFLDAGNIWTMRDEEERPGGKFNFTDFYKQIAIGTGFGFRFDADFFVVRLDLGYPLKDPAIETPATIRASDRNPSELSKIVYNIAIGYPF</sequence>
<protein>
    <submittedName>
        <fullName evidence="7">BamA/TamA family outer membrane protein</fullName>
    </submittedName>
</protein>
<evidence type="ECO:0000313" key="8">
    <source>
        <dbReference type="Proteomes" id="UP000659388"/>
    </source>
</evidence>
<keyword evidence="4" id="KW-0472">Membrane</keyword>
<feature type="domain" description="Bacterial surface antigen (D15)" evidence="6">
    <location>
        <begin position="397"/>
        <end position="722"/>
    </location>
</feature>
<reference evidence="7" key="1">
    <citation type="submission" date="2021-01" db="EMBL/GenBank/DDBJ databases">
        <title>Fulvivirga kasyanovii gen. nov., sp nov., a novel member of the phylum Bacteroidetes isolated from seawater in a mussel farm.</title>
        <authorList>
            <person name="Zhao L.-H."/>
            <person name="Wang Z.-J."/>
        </authorList>
    </citation>
    <scope>NUCLEOTIDE SEQUENCE</scope>
    <source>
        <strain evidence="7">2943</strain>
    </source>
</reference>
<dbReference type="Gene3D" id="3.10.20.310">
    <property type="entry name" value="membrane protein fhac"/>
    <property type="match status" value="1"/>
</dbReference>
<gene>
    <name evidence="7" type="ORF">JL102_04850</name>
</gene>
<dbReference type="AlphaFoldDB" id="A0A937JXG3"/>
<evidence type="ECO:0000256" key="3">
    <source>
        <dbReference type="ARBA" id="ARBA00022729"/>
    </source>
</evidence>